<name>A0A8I1W7K5_PLESH</name>
<dbReference type="RefSeq" id="WP_207542336.1">
    <property type="nucleotide sequence ID" value="NZ_JAFNAA010000014.1"/>
</dbReference>
<reference evidence="2" key="1">
    <citation type="submission" date="2021-03" db="EMBL/GenBank/DDBJ databases">
        <title>Plesiomonas shigelloides zfcc0051, isolated from zebrafish feces.</title>
        <authorList>
            <person name="Vanderhoek Z."/>
            <person name="Gaulke C."/>
        </authorList>
    </citation>
    <scope>NUCLEOTIDE SEQUENCE</scope>
    <source>
        <strain evidence="2">Zfcc0051</strain>
    </source>
</reference>
<sequence length="215" mass="23508">MRNVKTWMLASVLIAGCGLSVQAQAEVNIGFKYDYTKYSDSGSNYSGDITLNQYYATLGASNEFSEAYLALGAANLKSDYRDDALSINDSQSGLLYGVGTRLFTELESGLRPSIDVFYSVNDFDSVNVNAFDITPEMGYVINMQNDMQLIPSAGLKYQHLKLEYDLPGDLEESINATSGVIALTLQSQSVPLFARIGGSFGSDMNTFAFQINYGF</sequence>
<evidence type="ECO:0008006" key="4">
    <source>
        <dbReference type="Google" id="ProtNLM"/>
    </source>
</evidence>
<feature type="signal peptide" evidence="1">
    <location>
        <begin position="1"/>
        <end position="25"/>
    </location>
</feature>
<keyword evidence="1" id="KW-0732">Signal</keyword>
<organism evidence="2 3">
    <name type="scientific">Plesiomonas shigelloides</name>
    <name type="common">Aeromonas shigelloides</name>
    <dbReference type="NCBI Taxonomy" id="703"/>
    <lineage>
        <taxon>Bacteria</taxon>
        <taxon>Pseudomonadati</taxon>
        <taxon>Pseudomonadota</taxon>
        <taxon>Gammaproteobacteria</taxon>
        <taxon>Enterobacterales</taxon>
        <taxon>Enterobacteriaceae</taxon>
        <taxon>Plesiomonas</taxon>
    </lineage>
</organism>
<accession>A0A8I1W7K5</accession>
<evidence type="ECO:0000256" key="1">
    <source>
        <dbReference type="SAM" id="SignalP"/>
    </source>
</evidence>
<feature type="chain" id="PRO_5034569082" description="Outer membrane protein beta-barrel domain-containing protein" evidence="1">
    <location>
        <begin position="26"/>
        <end position="215"/>
    </location>
</feature>
<dbReference type="SUPFAM" id="SSF103515">
    <property type="entry name" value="Autotransporter"/>
    <property type="match status" value="1"/>
</dbReference>
<comment type="caution">
    <text evidence="2">The sequence shown here is derived from an EMBL/GenBank/DDBJ whole genome shotgun (WGS) entry which is preliminary data.</text>
</comment>
<evidence type="ECO:0000313" key="3">
    <source>
        <dbReference type="Proteomes" id="UP000664658"/>
    </source>
</evidence>
<proteinExistence type="predicted"/>
<gene>
    <name evidence="2" type="ORF">J2R62_12640</name>
</gene>
<dbReference type="Proteomes" id="UP000664658">
    <property type="component" value="Unassembled WGS sequence"/>
</dbReference>
<dbReference type="AlphaFoldDB" id="A0A8I1W7K5"/>
<dbReference type="PROSITE" id="PS51257">
    <property type="entry name" value="PROKAR_LIPOPROTEIN"/>
    <property type="match status" value="1"/>
</dbReference>
<dbReference type="InterPro" id="IPR036709">
    <property type="entry name" value="Autotransporte_beta_dom_sf"/>
</dbReference>
<protein>
    <recommendedName>
        <fullName evidence="4">Outer membrane protein beta-barrel domain-containing protein</fullName>
    </recommendedName>
</protein>
<dbReference type="EMBL" id="JAFNAA010000014">
    <property type="protein sequence ID" value="MBO1109043.1"/>
    <property type="molecule type" value="Genomic_DNA"/>
</dbReference>
<evidence type="ECO:0000313" key="2">
    <source>
        <dbReference type="EMBL" id="MBO1109043.1"/>
    </source>
</evidence>